<feature type="signal peptide" evidence="2">
    <location>
        <begin position="1"/>
        <end position="18"/>
    </location>
</feature>
<feature type="chain" id="PRO_5021423045" evidence="2">
    <location>
        <begin position="19"/>
        <end position="149"/>
    </location>
</feature>
<dbReference type="Proteomes" id="UP000499080">
    <property type="component" value="Unassembled WGS sequence"/>
</dbReference>
<reference evidence="3 4" key="1">
    <citation type="journal article" date="2019" name="Sci. Rep.">
        <title>Orb-weaving spider Araneus ventricosus genome elucidates the spidroin gene catalogue.</title>
        <authorList>
            <person name="Kono N."/>
            <person name="Nakamura H."/>
            <person name="Ohtoshi R."/>
            <person name="Moran D.A.P."/>
            <person name="Shinohara A."/>
            <person name="Yoshida Y."/>
            <person name="Fujiwara M."/>
            <person name="Mori M."/>
            <person name="Tomita M."/>
            <person name="Arakawa K."/>
        </authorList>
    </citation>
    <scope>NUCLEOTIDE SEQUENCE [LARGE SCALE GENOMIC DNA]</scope>
</reference>
<evidence type="ECO:0000256" key="1">
    <source>
        <dbReference type="SAM" id="MobiDB-lite"/>
    </source>
</evidence>
<evidence type="ECO:0000313" key="4">
    <source>
        <dbReference type="Proteomes" id="UP000499080"/>
    </source>
</evidence>
<dbReference type="EMBL" id="BGPR01015697">
    <property type="protein sequence ID" value="GBN70274.1"/>
    <property type="molecule type" value="Genomic_DNA"/>
</dbReference>
<proteinExistence type="predicted"/>
<accession>A0A4Y2R3L9</accession>
<feature type="region of interest" description="Disordered" evidence="1">
    <location>
        <begin position="61"/>
        <end position="80"/>
    </location>
</feature>
<evidence type="ECO:0000313" key="3">
    <source>
        <dbReference type="EMBL" id="GBN70274.1"/>
    </source>
</evidence>
<keyword evidence="4" id="KW-1185">Reference proteome</keyword>
<protein>
    <submittedName>
        <fullName evidence="3">Uncharacterized protein</fullName>
    </submittedName>
</protein>
<name>A0A4Y2R3L9_ARAVE</name>
<comment type="caution">
    <text evidence="3">The sequence shown here is derived from an EMBL/GenBank/DDBJ whole genome shotgun (WGS) entry which is preliminary data.</text>
</comment>
<gene>
    <name evidence="3" type="ORF">AVEN_210026_1</name>
</gene>
<dbReference type="AlphaFoldDB" id="A0A4Y2R3L9"/>
<keyword evidence="2" id="KW-0732">Signal</keyword>
<evidence type="ECO:0000256" key="2">
    <source>
        <dbReference type="SAM" id="SignalP"/>
    </source>
</evidence>
<organism evidence="3 4">
    <name type="scientific">Araneus ventricosus</name>
    <name type="common">Orbweaver spider</name>
    <name type="synonym">Epeira ventricosa</name>
    <dbReference type="NCBI Taxonomy" id="182803"/>
    <lineage>
        <taxon>Eukaryota</taxon>
        <taxon>Metazoa</taxon>
        <taxon>Ecdysozoa</taxon>
        <taxon>Arthropoda</taxon>
        <taxon>Chelicerata</taxon>
        <taxon>Arachnida</taxon>
        <taxon>Araneae</taxon>
        <taxon>Araneomorphae</taxon>
        <taxon>Entelegynae</taxon>
        <taxon>Araneoidea</taxon>
        <taxon>Araneidae</taxon>
        <taxon>Araneus</taxon>
    </lineage>
</organism>
<sequence>MLRLILYLYPSFLRLVYLREPCSGFSPGGRAVVILKFRFEATRRLFRKDLVILKSSQTTRTTPEMAPFSPNFRTTPSRSPDHEMLRKGVDFYFRTTPSLSPDHEMLRKGVDFYFRTTPSLSLDHEMLLKGVAFYSRTVFFHVMQTIKVI</sequence>